<name>E0UPV4_SULAO</name>
<dbReference type="HOGENOM" id="CLU_171893_0_0_7"/>
<accession>E0UPV4</accession>
<evidence type="ECO:0000256" key="1">
    <source>
        <dbReference type="SAM" id="SignalP"/>
    </source>
</evidence>
<gene>
    <name evidence="2" type="ordered locus">Saut_1719</name>
</gene>
<keyword evidence="1" id="KW-0732">Signal</keyword>
<dbReference type="OrthoDB" id="5334626at2"/>
<dbReference type="AlphaFoldDB" id="E0UPV4"/>
<evidence type="ECO:0008006" key="4">
    <source>
        <dbReference type="Google" id="ProtNLM"/>
    </source>
</evidence>
<proteinExistence type="predicted"/>
<dbReference type="EMBL" id="CP002205">
    <property type="protein sequence ID" value="ADN09763.1"/>
    <property type="molecule type" value="Genomic_DNA"/>
</dbReference>
<reference evidence="3" key="1">
    <citation type="journal article" date="2010" name="Stand. Genomic Sci.">
        <title>Complete genome sequence of Sulfurimonas autotrophica type strain (OK10).</title>
        <authorList>
            <person name="Sikorski J."/>
            <person name="Munk C."/>
            <person name="Lapidus A."/>
            <person name="Djao O."/>
            <person name="Lucas S."/>
            <person name="Glavina Del Rio T."/>
            <person name="Nolan M."/>
            <person name="Tice H."/>
            <person name="Han C."/>
            <person name="Cheng J."/>
            <person name="Tapia R."/>
            <person name="Goodwin L."/>
            <person name="Pitluck S."/>
            <person name="Liolios K."/>
            <person name="Ivanova N."/>
            <person name="Mavromatis K."/>
            <person name="Mikhailova N."/>
            <person name="Pati A."/>
            <person name="Sims D."/>
            <person name="Meincke L."/>
            <person name="Brettin T."/>
            <person name="Detter J."/>
            <person name="Chen A."/>
            <person name="Palaniappan K."/>
            <person name="Land M."/>
            <person name="Hauser L."/>
            <person name="Chang Y."/>
            <person name="Jeffries C."/>
            <person name="Rohde M."/>
            <person name="Lang E."/>
            <person name="Spring S."/>
            <person name="Goker M."/>
            <person name="Woyke T."/>
            <person name="Bristow J."/>
            <person name="Eisen J."/>
            <person name="Markowitz V."/>
            <person name="Hugenholtz P."/>
            <person name="Kyrpides N."/>
            <person name="Klenk H."/>
        </authorList>
    </citation>
    <scope>NUCLEOTIDE SEQUENCE [LARGE SCALE GENOMIC DNA]</scope>
    <source>
        <strain evidence="3">ATCC BAA-671 / DSM 16294 / JCM 11897 / OK10</strain>
    </source>
</reference>
<keyword evidence="3" id="KW-1185">Reference proteome</keyword>
<feature type="signal peptide" evidence="1">
    <location>
        <begin position="1"/>
        <end position="24"/>
    </location>
</feature>
<feature type="chain" id="PRO_5003141418" description="Cytochrome C" evidence="1">
    <location>
        <begin position="25"/>
        <end position="112"/>
    </location>
</feature>
<sequence>MKKTTLLLLAAMVAGSVFTTSAMADAKKGQKFYLKKLKVCKKDGLKNGAVFAIKHDRKGWASIKDAGKLQEEWTKICPHGVKKIKKMKPKDVTNLYDFVWKYASDGEVPSCG</sequence>
<organism evidence="2 3">
    <name type="scientific">Sulfurimonas autotrophica (strain ATCC BAA-671 / DSM 16294 / JCM 11897 / OK10)</name>
    <dbReference type="NCBI Taxonomy" id="563040"/>
    <lineage>
        <taxon>Bacteria</taxon>
        <taxon>Pseudomonadati</taxon>
        <taxon>Campylobacterota</taxon>
        <taxon>Epsilonproteobacteria</taxon>
        <taxon>Campylobacterales</taxon>
        <taxon>Sulfurimonadaceae</taxon>
        <taxon>Sulfurimonas</taxon>
    </lineage>
</organism>
<protein>
    <recommendedName>
        <fullName evidence="4">Cytochrome C</fullName>
    </recommendedName>
</protein>
<dbReference type="KEGG" id="sua:Saut_1719"/>
<dbReference type="RefSeq" id="WP_013327516.1">
    <property type="nucleotide sequence ID" value="NC_014506.1"/>
</dbReference>
<evidence type="ECO:0000313" key="3">
    <source>
        <dbReference type="Proteomes" id="UP000007803"/>
    </source>
</evidence>
<evidence type="ECO:0000313" key="2">
    <source>
        <dbReference type="EMBL" id="ADN09763.1"/>
    </source>
</evidence>
<dbReference type="STRING" id="563040.Saut_1719"/>
<dbReference type="Proteomes" id="UP000007803">
    <property type="component" value="Chromosome"/>
</dbReference>